<dbReference type="InterPro" id="IPR036163">
    <property type="entry name" value="HMA_dom_sf"/>
</dbReference>
<proteinExistence type="predicted"/>
<dbReference type="InterPro" id="IPR006121">
    <property type="entry name" value="HMA_dom"/>
</dbReference>
<dbReference type="PROSITE" id="PS01047">
    <property type="entry name" value="HMA_1"/>
    <property type="match status" value="1"/>
</dbReference>
<sequence>MYELKVEGMSCGHCVKSVTNAVQEVDRAATVNVDLANKTVKVESSAGLDAVKNAISEAGYPVVAGNAL</sequence>
<dbReference type="Pfam" id="PF00403">
    <property type="entry name" value="HMA"/>
    <property type="match status" value="1"/>
</dbReference>
<gene>
    <name evidence="3" type="ORF">Q8A64_06485</name>
</gene>
<organism evidence="3 4">
    <name type="scientific">Keguizhuia sedimenti</name>
    <dbReference type="NCBI Taxonomy" id="3064264"/>
    <lineage>
        <taxon>Bacteria</taxon>
        <taxon>Pseudomonadati</taxon>
        <taxon>Pseudomonadota</taxon>
        <taxon>Betaproteobacteria</taxon>
        <taxon>Burkholderiales</taxon>
        <taxon>Oxalobacteraceae</taxon>
        <taxon>Keguizhuia</taxon>
    </lineage>
</organism>
<keyword evidence="4" id="KW-1185">Reference proteome</keyword>
<protein>
    <submittedName>
        <fullName evidence="3">Cation transporter</fullName>
    </submittedName>
</protein>
<dbReference type="CDD" id="cd00371">
    <property type="entry name" value="HMA"/>
    <property type="match status" value="1"/>
</dbReference>
<name>A0ABU1BM24_9BURK</name>
<evidence type="ECO:0000259" key="2">
    <source>
        <dbReference type="PROSITE" id="PS50846"/>
    </source>
</evidence>
<dbReference type="PRINTS" id="PR00944">
    <property type="entry name" value="CUEXPORT"/>
</dbReference>
<accession>A0ABU1BM24</accession>
<evidence type="ECO:0000313" key="3">
    <source>
        <dbReference type="EMBL" id="MDQ9170058.1"/>
    </source>
</evidence>
<dbReference type="InterPro" id="IPR000428">
    <property type="entry name" value="Cu-bd"/>
</dbReference>
<dbReference type="PROSITE" id="PS50846">
    <property type="entry name" value="HMA_2"/>
    <property type="match status" value="1"/>
</dbReference>
<keyword evidence="1" id="KW-0479">Metal-binding</keyword>
<dbReference type="Proteomes" id="UP001225596">
    <property type="component" value="Unassembled WGS sequence"/>
</dbReference>
<dbReference type="SUPFAM" id="SSF55008">
    <property type="entry name" value="HMA, heavy metal-associated domain"/>
    <property type="match status" value="1"/>
</dbReference>
<dbReference type="RefSeq" id="WP_338435975.1">
    <property type="nucleotide sequence ID" value="NZ_JAUYVH010000002.1"/>
</dbReference>
<dbReference type="EMBL" id="JAUYVH010000002">
    <property type="protein sequence ID" value="MDQ9170058.1"/>
    <property type="molecule type" value="Genomic_DNA"/>
</dbReference>
<comment type="caution">
    <text evidence="3">The sequence shown here is derived from an EMBL/GenBank/DDBJ whole genome shotgun (WGS) entry which is preliminary data.</text>
</comment>
<reference evidence="3 4" key="1">
    <citation type="submission" date="2023-08" db="EMBL/GenBank/DDBJ databases">
        <title>Oxalobacteraceae gen .nov., isolated from river sludge outside the plant.</title>
        <authorList>
            <person name="Zhao S.Y."/>
        </authorList>
    </citation>
    <scope>NUCLEOTIDE SEQUENCE [LARGE SCALE GENOMIC DNA]</scope>
    <source>
        <strain evidence="3 4">R-40</strain>
    </source>
</reference>
<feature type="domain" description="HMA" evidence="2">
    <location>
        <begin position="1"/>
        <end position="63"/>
    </location>
</feature>
<dbReference type="Gene3D" id="3.30.70.100">
    <property type="match status" value="1"/>
</dbReference>
<evidence type="ECO:0000256" key="1">
    <source>
        <dbReference type="ARBA" id="ARBA00022723"/>
    </source>
</evidence>
<dbReference type="InterPro" id="IPR017969">
    <property type="entry name" value="Heavy-metal-associated_CS"/>
</dbReference>
<evidence type="ECO:0000313" key="4">
    <source>
        <dbReference type="Proteomes" id="UP001225596"/>
    </source>
</evidence>